<name>A0A0B0MT66_GOSAR</name>
<keyword evidence="1" id="KW-0808">Transferase</keyword>
<evidence type="ECO:0000313" key="1">
    <source>
        <dbReference type="EMBL" id="KHG03945.1"/>
    </source>
</evidence>
<dbReference type="GO" id="GO:0016301">
    <property type="term" value="F:kinase activity"/>
    <property type="evidence" value="ECO:0007669"/>
    <property type="project" value="UniProtKB-KW"/>
</dbReference>
<sequence length="81" mass="9412">MSHITHISFVHKCTCTWLSFSNIIYLSNVLELDTHSHSYSFLEIPIEPFGINKDTRIAHKLIQCQHPRRGFTCNQILMPLS</sequence>
<gene>
    <name evidence="1" type="ORF">F383_26977</name>
</gene>
<reference evidence="2" key="1">
    <citation type="submission" date="2014-09" db="EMBL/GenBank/DDBJ databases">
        <authorList>
            <person name="Mudge J."/>
            <person name="Ramaraj T."/>
            <person name="Lindquist I.E."/>
            <person name="Bharti A.K."/>
            <person name="Sundararajan A."/>
            <person name="Cameron C.T."/>
            <person name="Woodward J.E."/>
            <person name="May G.D."/>
            <person name="Brubaker C."/>
            <person name="Broadhvest J."/>
            <person name="Wilkins T.A."/>
        </authorList>
    </citation>
    <scope>NUCLEOTIDE SEQUENCE</scope>
    <source>
        <strain evidence="2">cv. AKA8401</strain>
    </source>
</reference>
<accession>A0A0B0MT66</accession>
<dbReference type="AlphaFoldDB" id="A0A0B0MT66"/>
<comment type="caution">
    <text evidence="1">The sequence shown here is derived from an EMBL/GenBank/DDBJ whole genome shotgun (WGS) entry which is preliminary data.</text>
</comment>
<keyword evidence="1" id="KW-0418">Kinase</keyword>
<organism evidence="1 2">
    <name type="scientific">Gossypium arboreum</name>
    <name type="common">Tree cotton</name>
    <name type="synonym">Gossypium nanking</name>
    <dbReference type="NCBI Taxonomy" id="29729"/>
    <lineage>
        <taxon>Eukaryota</taxon>
        <taxon>Viridiplantae</taxon>
        <taxon>Streptophyta</taxon>
        <taxon>Embryophyta</taxon>
        <taxon>Tracheophyta</taxon>
        <taxon>Spermatophyta</taxon>
        <taxon>Magnoliopsida</taxon>
        <taxon>eudicotyledons</taxon>
        <taxon>Gunneridae</taxon>
        <taxon>Pentapetalae</taxon>
        <taxon>rosids</taxon>
        <taxon>malvids</taxon>
        <taxon>Malvales</taxon>
        <taxon>Malvaceae</taxon>
        <taxon>Malvoideae</taxon>
        <taxon>Gossypium</taxon>
    </lineage>
</organism>
<dbReference type="EMBL" id="JRRC01400163">
    <property type="protein sequence ID" value="KHG03945.1"/>
    <property type="molecule type" value="Genomic_DNA"/>
</dbReference>
<evidence type="ECO:0000313" key="2">
    <source>
        <dbReference type="Proteomes" id="UP000032142"/>
    </source>
</evidence>
<dbReference type="Proteomes" id="UP000032142">
    <property type="component" value="Unassembled WGS sequence"/>
</dbReference>
<keyword evidence="2" id="KW-1185">Reference proteome</keyword>
<proteinExistence type="predicted"/>
<protein>
    <submittedName>
        <fullName evidence="1">Galactokinase</fullName>
    </submittedName>
</protein>